<dbReference type="EMBL" id="JBHLTW010000042">
    <property type="protein sequence ID" value="MFC0596533.1"/>
    <property type="molecule type" value="Genomic_DNA"/>
</dbReference>
<dbReference type="Proteomes" id="UP001589830">
    <property type="component" value="Unassembled WGS sequence"/>
</dbReference>
<evidence type="ECO:0000313" key="2">
    <source>
        <dbReference type="Proteomes" id="UP001589830"/>
    </source>
</evidence>
<organism evidence="1 2">
    <name type="scientific">Thermus composti</name>
    <dbReference type="NCBI Taxonomy" id="532059"/>
    <lineage>
        <taxon>Bacteria</taxon>
        <taxon>Thermotogati</taxon>
        <taxon>Deinococcota</taxon>
        <taxon>Deinococci</taxon>
        <taxon>Thermales</taxon>
        <taxon>Thermaceae</taxon>
        <taxon>Thermus</taxon>
    </lineage>
</organism>
<comment type="caution">
    <text evidence="1">The sequence shown here is derived from an EMBL/GenBank/DDBJ whole genome shotgun (WGS) entry which is preliminary data.</text>
</comment>
<proteinExistence type="predicted"/>
<sequence>MARSVGKAGKTLSKKLWRQAHKLRELLGVEVEPVLVFVSGKLEGRQVGRLPVLPPEELVPYLKGRPPRLDFAQAQRVAKILEGRVR</sequence>
<name>A0ABV6Q5V4_9DEIN</name>
<protein>
    <submittedName>
        <fullName evidence="1">Uncharacterized protein</fullName>
    </submittedName>
</protein>
<evidence type="ECO:0000313" key="1">
    <source>
        <dbReference type="EMBL" id="MFC0596533.1"/>
    </source>
</evidence>
<accession>A0ABV6Q5V4</accession>
<dbReference type="RefSeq" id="WP_229906103.1">
    <property type="nucleotide sequence ID" value="NZ_BMPJ01000011.1"/>
</dbReference>
<gene>
    <name evidence="1" type="ORF">ACFFFP_10225</name>
</gene>
<keyword evidence="2" id="KW-1185">Reference proteome</keyword>
<reference evidence="1 2" key="1">
    <citation type="submission" date="2024-09" db="EMBL/GenBank/DDBJ databases">
        <authorList>
            <person name="Sun Q."/>
            <person name="Mori K."/>
        </authorList>
    </citation>
    <scope>NUCLEOTIDE SEQUENCE [LARGE SCALE GENOMIC DNA]</scope>
    <source>
        <strain evidence="1 2">NCAIM B.02340</strain>
    </source>
</reference>